<dbReference type="OrthoDB" id="9802489at2"/>
<comment type="caution">
    <text evidence="2">The sequence shown here is derived from an EMBL/GenBank/DDBJ whole genome shotgun (WGS) entry which is preliminary data.</text>
</comment>
<dbReference type="InterPro" id="IPR013096">
    <property type="entry name" value="Cupin_2"/>
</dbReference>
<dbReference type="Gene3D" id="2.60.120.10">
    <property type="entry name" value="Jelly Rolls"/>
    <property type="match status" value="1"/>
</dbReference>
<feature type="domain" description="Cupin type-2" evidence="1">
    <location>
        <begin position="41"/>
        <end position="105"/>
    </location>
</feature>
<evidence type="ECO:0000259" key="1">
    <source>
        <dbReference type="Pfam" id="PF07883"/>
    </source>
</evidence>
<dbReference type="Pfam" id="PF07883">
    <property type="entry name" value="Cupin_2"/>
    <property type="match status" value="1"/>
</dbReference>
<protein>
    <submittedName>
        <fullName evidence="2">Cupin domain-containing protein</fullName>
    </submittedName>
</protein>
<reference evidence="2 3" key="1">
    <citation type="submission" date="2018-02" db="EMBL/GenBank/DDBJ databases">
        <title>novel marine gammaproteobacteria from coastal saline agro ecosystem.</title>
        <authorList>
            <person name="Krishnan R."/>
            <person name="Ramesh Kumar N."/>
        </authorList>
    </citation>
    <scope>NUCLEOTIDE SEQUENCE [LARGE SCALE GENOMIC DNA]</scope>
    <source>
        <strain evidence="2 3">228</strain>
    </source>
</reference>
<dbReference type="AlphaFoldDB" id="A0A2S5KQ89"/>
<sequence length="134" mass="14313">MTISPNGSRATVAGSEQFFTGQVMVAPVFAASAPQPVSAGEVTFSPGARSAWHSHPAGQYLLVTHGTGWVQEWGGEKRVIQPGDVVWTPAGVKHWHGATGTTSMTHLAMQPMVDGKAVDWMEQVSDTQYLGQEH</sequence>
<dbReference type="CDD" id="cd02233">
    <property type="entry name" value="cupin_HNL-like"/>
    <property type="match status" value="1"/>
</dbReference>
<accession>A0A2S5KQ89</accession>
<dbReference type="InterPro" id="IPR047263">
    <property type="entry name" value="HNL-like_cupin"/>
</dbReference>
<organism evidence="2 3">
    <name type="scientific">Proteobacteria bacterium 228</name>
    <dbReference type="NCBI Taxonomy" id="2083153"/>
    <lineage>
        <taxon>Bacteria</taxon>
        <taxon>Pseudomonadati</taxon>
        <taxon>Pseudomonadota</taxon>
    </lineage>
</organism>
<proteinExistence type="predicted"/>
<dbReference type="PANTHER" id="PTHR43698">
    <property type="entry name" value="RIBD C-TERMINAL DOMAIN CONTAINING PROTEIN"/>
    <property type="match status" value="1"/>
</dbReference>
<dbReference type="SUPFAM" id="SSF51182">
    <property type="entry name" value="RmlC-like cupins"/>
    <property type="match status" value="1"/>
</dbReference>
<evidence type="ECO:0000313" key="3">
    <source>
        <dbReference type="Proteomes" id="UP000238196"/>
    </source>
</evidence>
<evidence type="ECO:0000313" key="2">
    <source>
        <dbReference type="EMBL" id="PPC76446.1"/>
    </source>
</evidence>
<dbReference type="PANTHER" id="PTHR43698:SF1">
    <property type="entry name" value="BLL4564 PROTEIN"/>
    <property type="match status" value="1"/>
</dbReference>
<gene>
    <name evidence="2" type="ORF">C4K68_15785</name>
</gene>
<dbReference type="EMBL" id="PRLP01000052">
    <property type="protein sequence ID" value="PPC76446.1"/>
    <property type="molecule type" value="Genomic_DNA"/>
</dbReference>
<name>A0A2S5KQ89_9PROT</name>
<dbReference type="Proteomes" id="UP000238196">
    <property type="component" value="Unassembled WGS sequence"/>
</dbReference>
<dbReference type="InterPro" id="IPR011051">
    <property type="entry name" value="RmlC_Cupin_sf"/>
</dbReference>
<dbReference type="InterPro" id="IPR014710">
    <property type="entry name" value="RmlC-like_jellyroll"/>
</dbReference>